<sequence length="72" mass="8591">MKFRFTHHAQYRMYKREISTLDIKDIINRPDFSRVEDDDTIVAIKDISSKGRVGVVYRMVKSGYLILTIYYL</sequence>
<organism evidence="1 2">
    <name type="scientific">Candidatus Zambryskibacteria bacterium RIFCSPLOWO2_01_FULL_39_39</name>
    <dbReference type="NCBI Taxonomy" id="1802758"/>
    <lineage>
        <taxon>Bacteria</taxon>
        <taxon>Candidatus Zambryskiibacteriota</taxon>
    </lineage>
</organism>
<proteinExistence type="predicted"/>
<dbReference type="EMBL" id="MHWB01000010">
    <property type="protein sequence ID" value="OHB01779.1"/>
    <property type="molecule type" value="Genomic_DNA"/>
</dbReference>
<dbReference type="STRING" id="1802758.A3A96_04470"/>
<gene>
    <name evidence="1" type="ORF">A3A96_04470</name>
</gene>
<name>A0A1G2TX94_9BACT</name>
<protein>
    <recommendedName>
        <fullName evidence="3">DUF4258 domain-containing protein</fullName>
    </recommendedName>
</protein>
<accession>A0A1G2TX94</accession>
<evidence type="ECO:0000313" key="2">
    <source>
        <dbReference type="Proteomes" id="UP000177707"/>
    </source>
</evidence>
<reference evidence="1 2" key="1">
    <citation type="journal article" date="2016" name="Nat. Commun.">
        <title>Thousands of microbial genomes shed light on interconnected biogeochemical processes in an aquifer system.</title>
        <authorList>
            <person name="Anantharaman K."/>
            <person name="Brown C.T."/>
            <person name="Hug L.A."/>
            <person name="Sharon I."/>
            <person name="Castelle C.J."/>
            <person name="Probst A.J."/>
            <person name="Thomas B.C."/>
            <person name="Singh A."/>
            <person name="Wilkins M.J."/>
            <person name="Karaoz U."/>
            <person name="Brodie E.L."/>
            <person name="Williams K.H."/>
            <person name="Hubbard S.S."/>
            <person name="Banfield J.F."/>
        </authorList>
    </citation>
    <scope>NUCLEOTIDE SEQUENCE [LARGE SCALE GENOMIC DNA]</scope>
</reference>
<dbReference type="InterPro" id="IPR025354">
    <property type="entry name" value="DUF4258"/>
</dbReference>
<evidence type="ECO:0000313" key="1">
    <source>
        <dbReference type="EMBL" id="OHB01779.1"/>
    </source>
</evidence>
<dbReference type="AlphaFoldDB" id="A0A1G2TX94"/>
<dbReference type="Pfam" id="PF14076">
    <property type="entry name" value="DUF4258"/>
    <property type="match status" value="1"/>
</dbReference>
<comment type="caution">
    <text evidence="1">The sequence shown here is derived from an EMBL/GenBank/DDBJ whole genome shotgun (WGS) entry which is preliminary data.</text>
</comment>
<dbReference type="Proteomes" id="UP000177707">
    <property type="component" value="Unassembled WGS sequence"/>
</dbReference>
<evidence type="ECO:0008006" key="3">
    <source>
        <dbReference type="Google" id="ProtNLM"/>
    </source>
</evidence>